<dbReference type="InterPro" id="IPR012132">
    <property type="entry name" value="GMC_OxRdtase"/>
</dbReference>
<reference evidence="4" key="1">
    <citation type="journal article" date="2020" name="BMC Genomics">
        <title>Correction to: Identification and distribution of gene clusters required for synthesis of sphingolipid metabolism inhibitors in diverse species of the filamentous fungus Fusarium.</title>
        <authorList>
            <person name="Kim H.S."/>
            <person name="Lohmar J.M."/>
            <person name="Busman M."/>
            <person name="Brown D.W."/>
            <person name="Naumann T.A."/>
            <person name="Divon H.H."/>
            <person name="Lysoe E."/>
            <person name="Uhlig S."/>
            <person name="Proctor R.H."/>
        </authorList>
    </citation>
    <scope>NUCLEOTIDE SEQUENCE</scope>
    <source>
        <strain evidence="4">NRRL 20472</strain>
    </source>
</reference>
<comment type="cofactor">
    <cofactor evidence="2">
        <name>FAD</name>
        <dbReference type="ChEBI" id="CHEBI:57692"/>
    </cofactor>
</comment>
<dbReference type="InterPro" id="IPR036188">
    <property type="entry name" value="FAD/NAD-bd_sf"/>
</dbReference>
<feature type="binding site" evidence="2">
    <location>
        <position position="93"/>
    </location>
    <ligand>
        <name>FAD</name>
        <dbReference type="ChEBI" id="CHEBI:57692"/>
    </ligand>
</feature>
<evidence type="ECO:0000256" key="2">
    <source>
        <dbReference type="PIRSR" id="PIRSR000137-2"/>
    </source>
</evidence>
<keyword evidence="2" id="KW-0285">Flavoprotein</keyword>
<dbReference type="Gene3D" id="3.30.560.10">
    <property type="entry name" value="Glucose Oxidase, domain 3"/>
    <property type="match status" value="1"/>
</dbReference>
<organism evidence="4 5">
    <name type="scientific">Fusarium sarcochroum</name>
    <dbReference type="NCBI Taxonomy" id="1208366"/>
    <lineage>
        <taxon>Eukaryota</taxon>
        <taxon>Fungi</taxon>
        <taxon>Dikarya</taxon>
        <taxon>Ascomycota</taxon>
        <taxon>Pezizomycotina</taxon>
        <taxon>Sordariomycetes</taxon>
        <taxon>Hypocreomycetidae</taxon>
        <taxon>Hypocreales</taxon>
        <taxon>Nectriaceae</taxon>
        <taxon>Fusarium</taxon>
        <taxon>Fusarium lateritium species complex</taxon>
    </lineage>
</organism>
<comment type="similarity">
    <text evidence="1">Belongs to the GMC oxidoreductase family.</text>
</comment>
<evidence type="ECO:0000259" key="3">
    <source>
        <dbReference type="PROSITE" id="PS00624"/>
    </source>
</evidence>
<dbReference type="SUPFAM" id="SSF51905">
    <property type="entry name" value="FAD/NAD(P)-binding domain"/>
    <property type="match status" value="1"/>
</dbReference>
<dbReference type="PANTHER" id="PTHR11552">
    <property type="entry name" value="GLUCOSE-METHANOL-CHOLINE GMC OXIDOREDUCTASE"/>
    <property type="match status" value="1"/>
</dbReference>
<dbReference type="InterPro" id="IPR000172">
    <property type="entry name" value="GMC_OxRdtase_N"/>
</dbReference>
<accession>A0A8H4UCF7</accession>
<dbReference type="InterPro" id="IPR007867">
    <property type="entry name" value="GMC_OxRtase_C"/>
</dbReference>
<comment type="caution">
    <text evidence="4">The sequence shown here is derived from an EMBL/GenBank/DDBJ whole genome shotgun (WGS) entry which is preliminary data.</text>
</comment>
<dbReference type="EMBL" id="JABEXW010000007">
    <property type="protein sequence ID" value="KAF4973706.1"/>
    <property type="molecule type" value="Genomic_DNA"/>
</dbReference>
<evidence type="ECO:0000313" key="4">
    <source>
        <dbReference type="EMBL" id="KAF4973706.1"/>
    </source>
</evidence>
<dbReference type="Pfam" id="PF05199">
    <property type="entry name" value="GMC_oxred_C"/>
    <property type="match status" value="1"/>
</dbReference>
<evidence type="ECO:0000313" key="5">
    <source>
        <dbReference type="Proteomes" id="UP000622797"/>
    </source>
</evidence>
<dbReference type="Proteomes" id="UP000622797">
    <property type="component" value="Unassembled WGS sequence"/>
</dbReference>
<evidence type="ECO:0000256" key="1">
    <source>
        <dbReference type="ARBA" id="ARBA00010790"/>
    </source>
</evidence>
<dbReference type="Pfam" id="PF00732">
    <property type="entry name" value="GMC_oxred_N"/>
    <property type="match status" value="1"/>
</dbReference>
<dbReference type="AlphaFoldDB" id="A0A8H4UCF7"/>
<dbReference type="SUPFAM" id="SSF54373">
    <property type="entry name" value="FAD-linked reductases, C-terminal domain"/>
    <property type="match status" value="1"/>
</dbReference>
<keyword evidence="2" id="KW-0274">FAD</keyword>
<reference evidence="4" key="2">
    <citation type="submission" date="2020-05" db="EMBL/GenBank/DDBJ databases">
        <authorList>
            <person name="Kim H.-S."/>
            <person name="Proctor R.H."/>
            <person name="Brown D.W."/>
        </authorList>
    </citation>
    <scope>NUCLEOTIDE SEQUENCE</scope>
    <source>
        <strain evidence="4">NRRL 20472</strain>
    </source>
</reference>
<sequence length="542" mass="59981">MTTQKLSSNPTHGYDYLIVGGGTAGSVVASRLAEYLPKKRILLIEGGPSDVGDDRVLVLKDRICTIGTELDYDYPIAPQPNGNSHIRQSRAKVLGGCSSHNDMISFRTTEYDAYLWQTLGCKGWTFDLFNRLLDNLRTTVRLPHPRDQSQMCKDWIESARGSLNISKVDDFNQMISSKTGLQEGVGWCNVSYDPDTGHRNSASIAYLHPIFQGAEKRPNLTVLTDAWVTKVHIADDTATAIDVTLKSGLGHTLHARQEIILCAGAIDTPRLLLLSGIGPRDQLESVNIQVKHDIPGVGENLMDHPLTTMLYELKRPAPTSTVANSDTAIFLRSKPFNHNGDDGHIPDVMVHIFTIPFVDDLERLGYEIPEPDRCFHFMPLIPRPKSVGRLYLKSSDPAEKPVLDFQYFTDKEGYDASILVEGIKACRKVAEQGPFKSWIKREIAPGPHLSTDAELNEFARRASGTVYHPACTTKMGNIETDRMAVVDTELRVRGITGLRIADAGVFPTMLSVNPMLTVLAVGERCAELIATDAGWQKDMSRL</sequence>
<dbReference type="PIRSF" id="PIRSF000137">
    <property type="entry name" value="Alcohol_oxidase"/>
    <property type="match status" value="1"/>
</dbReference>
<name>A0A8H4UCF7_9HYPO</name>
<keyword evidence="5" id="KW-1185">Reference proteome</keyword>
<dbReference type="OrthoDB" id="269227at2759"/>
<dbReference type="PANTHER" id="PTHR11552:SF152">
    <property type="entry name" value="OXIDASE (CODA), PUTATIVE (AFU_ORTHOLOGUE AFUA_8G04090)-RELATED"/>
    <property type="match status" value="1"/>
</dbReference>
<dbReference type="PROSITE" id="PS00624">
    <property type="entry name" value="GMC_OXRED_2"/>
    <property type="match status" value="1"/>
</dbReference>
<gene>
    <name evidence="4" type="ORF">FSARC_95</name>
</gene>
<feature type="domain" description="Glucose-methanol-choline oxidoreductase N-terminal" evidence="3">
    <location>
        <begin position="264"/>
        <end position="278"/>
    </location>
</feature>
<dbReference type="Gene3D" id="3.50.50.60">
    <property type="entry name" value="FAD/NAD(P)-binding domain"/>
    <property type="match status" value="1"/>
</dbReference>
<feature type="binding site" evidence="2">
    <location>
        <position position="228"/>
    </location>
    <ligand>
        <name>FAD</name>
        <dbReference type="ChEBI" id="CHEBI:57692"/>
    </ligand>
</feature>
<protein>
    <recommendedName>
        <fullName evidence="3">Glucose-methanol-choline oxidoreductase N-terminal domain-containing protein</fullName>
    </recommendedName>
</protein>
<dbReference type="GO" id="GO:0050660">
    <property type="term" value="F:flavin adenine dinucleotide binding"/>
    <property type="evidence" value="ECO:0007669"/>
    <property type="project" value="InterPro"/>
</dbReference>
<dbReference type="GO" id="GO:0016614">
    <property type="term" value="F:oxidoreductase activity, acting on CH-OH group of donors"/>
    <property type="evidence" value="ECO:0007669"/>
    <property type="project" value="InterPro"/>
</dbReference>
<proteinExistence type="inferred from homology"/>